<sequence>MRNVIWDESMKYHIENHDDQGQRLVCPVCHEELYPIDVENFNRCPYCDARLESNPELEDFIIDGLVRHWMNRMRRGPGA</sequence>
<protein>
    <submittedName>
        <fullName evidence="1">Uncharacterized protein</fullName>
    </submittedName>
</protein>
<accession>A0A645JBZ3</accession>
<comment type="caution">
    <text evidence="1">The sequence shown here is derived from an EMBL/GenBank/DDBJ whole genome shotgun (WGS) entry which is preliminary data.</text>
</comment>
<name>A0A645JBZ3_9ZZZZ</name>
<reference evidence="1" key="1">
    <citation type="submission" date="2019-08" db="EMBL/GenBank/DDBJ databases">
        <authorList>
            <person name="Kucharzyk K."/>
            <person name="Murdoch R.W."/>
            <person name="Higgins S."/>
            <person name="Loffler F."/>
        </authorList>
    </citation>
    <scope>NUCLEOTIDE SEQUENCE</scope>
</reference>
<dbReference type="AlphaFoldDB" id="A0A645JBZ3"/>
<gene>
    <name evidence="1" type="ORF">SDC9_208403</name>
</gene>
<organism evidence="1">
    <name type="scientific">bioreactor metagenome</name>
    <dbReference type="NCBI Taxonomy" id="1076179"/>
    <lineage>
        <taxon>unclassified sequences</taxon>
        <taxon>metagenomes</taxon>
        <taxon>ecological metagenomes</taxon>
    </lineage>
</organism>
<proteinExistence type="predicted"/>
<dbReference type="EMBL" id="VSSQ01136248">
    <property type="protein sequence ID" value="MPN60672.1"/>
    <property type="molecule type" value="Genomic_DNA"/>
</dbReference>
<evidence type="ECO:0000313" key="1">
    <source>
        <dbReference type="EMBL" id="MPN60672.1"/>
    </source>
</evidence>